<dbReference type="InterPro" id="IPR059000">
    <property type="entry name" value="ATPase_P-type_domA"/>
</dbReference>
<dbReference type="SUPFAM" id="SSF56784">
    <property type="entry name" value="HAD-like"/>
    <property type="match status" value="1"/>
</dbReference>
<keyword evidence="4 13" id="KW-0812">Transmembrane</keyword>
<accession>A0A7S3Y3V0</accession>
<dbReference type="InterPro" id="IPR036412">
    <property type="entry name" value="HAD-like_sf"/>
</dbReference>
<dbReference type="SMART" id="SM00831">
    <property type="entry name" value="Cation_ATPase_N"/>
    <property type="match status" value="1"/>
</dbReference>
<dbReference type="SUPFAM" id="SSF81660">
    <property type="entry name" value="Metal cation-transporting ATPase, ATP-binding domain N"/>
    <property type="match status" value="1"/>
</dbReference>
<dbReference type="EMBL" id="HBIU01042170">
    <property type="protein sequence ID" value="CAE0640299.1"/>
    <property type="molecule type" value="Transcribed_RNA"/>
</dbReference>
<feature type="transmembrane region" description="Helical" evidence="13">
    <location>
        <begin position="1017"/>
        <end position="1039"/>
    </location>
</feature>
<keyword evidence="6 13" id="KW-0547">Nucleotide-binding</keyword>
<dbReference type="PANTHER" id="PTHR24093:SF369">
    <property type="entry name" value="CALCIUM-TRANSPORTING ATPASE"/>
    <property type="match status" value="1"/>
</dbReference>
<dbReference type="SUPFAM" id="SSF81665">
    <property type="entry name" value="Calcium ATPase, transmembrane domain M"/>
    <property type="match status" value="1"/>
</dbReference>
<dbReference type="FunFam" id="1.20.1110.10:FF:000036">
    <property type="entry name" value="Calcium-transporting ATPase"/>
    <property type="match status" value="1"/>
</dbReference>
<evidence type="ECO:0000256" key="3">
    <source>
        <dbReference type="ARBA" id="ARBA00022568"/>
    </source>
</evidence>
<dbReference type="GO" id="GO:0005886">
    <property type="term" value="C:plasma membrane"/>
    <property type="evidence" value="ECO:0007669"/>
    <property type="project" value="TreeGrafter"/>
</dbReference>
<name>A0A7S3Y3V0_HETAK</name>
<evidence type="ECO:0000313" key="15">
    <source>
        <dbReference type="EMBL" id="CAE0640299.1"/>
    </source>
</evidence>
<dbReference type="InterPro" id="IPR018303">
    <property type="entry name" value="ATPase_P-typ_P_site"/>
</dbReference>
<keyword evidence="10 13" id="KW-1133">Transmembrane helix</keyword>
<dbReference type="Gene3D" id="3.40.1110.10">
    <property type="entry name" value="Calcium-transporting ATPase, cytoplasmic domain N"/>
    <property type="match status" value="1"/>
</dbReference>
<feature type="transmembrane region" description="Helical" evidence="13">
    <location>
        <begin position="1045"/>
        <end position="1066"/>
    </location>
</feature>
<keyword evidence="8 13" id="KW-0067">ATP-binding</keyword>
<dbReference type="InterPro" id="IPR023299">
    <property type="entry name" value="ATPase_P-typ_cyto_dom_N"/>
</dbReference>
<dbReference type="NCBIfam" id="TIGR01517">
    <property type="entry name" value="ATPase-IIB_Ca"/>
    <property type="match status" value="1"/>
</dbReference>
<evidence type="ECO:0000256" key="4">
    <source>
        <dbReference type="ARBA" id="ARBA00022692"/>
    </source>
</evidence>
<comment type="function">
    <text evidence="13">Catalyzes the hydrolysis of ATP coupled with the transport of calcium.</text>
</comment>
<dbReference type="GO" id="GO:0046872">
    <property type="term" value="F:metal ion binding"/>
    <property type="evidence" value="ECO:0007669"/>
    <property type="project" value="UniProtKB-KW"/>
</dbReference>
<organism evidence="15">
    <name type="scientific">Heterosigma akashiwo</name>
    <name type="common">Chromophytic alga</name>
    <name type="synonym">Heterosigma carterae</name>
    <dbReference type="NCBI Taxonomy" id="2829"/>
    <lineage>
        <taxon>Eukaryota</taxon>
        <taxon>Sar</taxon>
        <taxon>Stramenopiles</taxon>
        <taxon>Ochrophyta</taxon>
        <taxon>Raphidophyceae</taxon>
        <taxon>Chattonellales</taxon>
        <taxon>Chattonellaceae</taxon>
        <taxon>Heterosigma</taxon>
    </lineage>
</organism>
<dbReference type="PRINTS" id="PR00119">
    <property type="entry name" value="CATATPASE"/>
</dbReference>
<comment type="subcellular location">
    <subcellularLocation>
        <location evidence="1">Endomembrane system</location>
        <topology evidence="1">Multi-pass membrane protein</topology>
    </subcellularLocation>
    <subcellularLocation>
        <location evidence="13">Membrane</location>
        <topology evidence="13">Multi-pass membrane protein</topology>
    </subcellularLocation>
</comment>
<sequence>MASARVTGRDVELQSANEGDITLEVLASINEPQMTEENLQRLKGLGGLQQIAANLGVDLSHGLTEEQLEKMEQRFGKNFLPSPPMKGLLRLFIEAFNDTTLLVLMVAAIVSLFVGVFGEEDGREKGWIEGTAILMACFIVSWVTAINDYTKEKQFRALEENSRGDEEALVLRGGQPVAVKVDDLVVGDVVILKAGGGVPADGLLALGEGIKADESSLTGEPEPRLKGPGDPFLISSSTLSDLGHFPEVHMFVIGVGGQSQWGKIREKLVSEPTNTPLQDKLDYMAKVIGYIGCFFATLTLAALMAMIWVEHDSPTTSQISSGVIHAFIMAVTIVVVAIPEGLPLAVTIALAYSSRKMYEDQNLIRTLAACETMGNATTICSDKTGTLTENQMTVVAGWFAGAEADELEGVRALGAALPAEVRDLIADNVATNNSTSVLKVDKDGRPLPKPKIQGSATEGALLMLAEAWGVDPVARRAAVFDPERDCAFPFNSTKKRSTAVVVRPDGKVRLYVKGASEIILANCAAKTAAGGAAEPLTEADRRALGTRLSKMADSALRTLGVAHREFPSVGDLPEGWKDNLGDLDAEGLVLDCLVGIQDPLRGDVREAVATAQRAGVVVRMVTGDNIQTARAIARQCGILTADGIAMEGPDFRKMTPAQVDKILPKLQVLARSSPDDKYLLVTRLNGQGLPKDQASWEEAHPGLSWASDRDLVLPGYREEWVASRGEDGGHVVGVTGDGTNDAPALKAANVGLSMGITGTKVAQEASDIVILDDKFSSIVKAILWGRSVYDNIRKFLQFQLTVNVVALILVFVGAVSGLGSPLNAVMMLWVNLIMDSMGALALGTETPTPAMLDRKPYKREAALVSRPMWRNILCQSAFQLALLFGLLYGGKSMFGLEHEGNYCTVWKLQDSSAAWDSATGDRADGGDFTCADIETSYSSCIRRGGGYANTDCLDEAGLLSYEDFEDKCFKTCFDYDYTHFTLIFTTFVFCQVFNEFNARSIKDDRNVFKGLASNRMFIGIIVFTILVQVVLVEGAGFLLETSHLTAGQWFACLGLGTISLPVGFLMRFLPMEEDEQTFFDSGAAVADAGTTGEGV</sequence>
<proteinExistence type="inferred from homology"/>
<feature type="transmembrane region" description="Helical" evidence="13">
    <location>
        <begin position="126"/>
        <end position="146"/>
    </location>
</feature>
<comment type="similarity">
    <text evidence="13">Belongs to the cation transport ATPase (P-type) (TC 3.A.3) family.</text>
</comment>
<dbReference type="InterPro" id="IPR006068">
    <property type="entry name" value="ATPase_P-typ_cation-transptr_C"/>
</dbReference>
<comment type="caution">
    <text evidence="13">Lacks conserved residue(s) required for the propagation of feature annotation.</text>
</comment>
<dbReference type="Pfam" id="PF13246">
    <property type="entry name" value="Cation_ATPase"/>
    <property type="match status" value="1"/>
</dbReference>
<dbReference type="GO" id="GO:0012505">
    <property type="term" value="C:endomembrane system"/>
    <property type="evidence" value="ECO:0007669"/>
    <property type="project" value="UniProtKB-SubCell"/>
</dbReference>
<dbReference type="EC" id="7.2.2.10" evidence="13"/>
<keyword evidence="7 13" id="KW-0106">Calcium</keyword>
<keyword evidence="12 13" id="KW-0472">Membrane</keyword>
<evidence type="ECO:0000256" key="5">
    <source>
        <dbReference type="ARBA" id="ARBA00022723"/>
    </source>
</evidence>
<keyword evidence="5" id="KW-0479">Metal-binding</keyword>
<feature type="transmembrane region" description="Helical" evidence="13">
    <location>
        <begin position="287"/>
        <end position="309"/>
    </location>
</feature>
<dbReference type="PANTHER" id="PTHR24093">
    <property type="entry name" value="CATION TRANSPORTING ATPASE"/>
    <property type="match status" value="1"/>
</dbReference>
<dbReference type="PRINTS" id="PR00121">
    <property type="entry name" value="NAKATPASE"/>
</dbReference>
<dbReference type="AlphaFoldDB" id="A0A7S3Y3V0"/>
<dbReference type="InterPro" id="IPR023298">
    <property type="entry name" value="ATPase_P-typ_TM_dom_sf"/>
</dbReference>
<keyword evidence="9" id="KW-0460">Magnesium</keyword>
<evidence type="ECO:0000256" key="7">
    <source>
        <dbReference type="ARBA" id="ARBA00022837"/>
    </source>
</evidence>
<evidence type="ECO:0000256" key="10">
    <source>
        <dbReference type="ARBA" id="ARBA00022989"/>
    </source>
</evidence>
<dbReference type="Gene3D" id="1.20.1110.10">
    <property type="entry name" value="Calcium-transporting ATPase, transmembrane domain"/>
    <property type="match status" value="3"/>
</dbReference>
<dbReference type="GO" id="GO:0005524">
    <property type="term" value="F:ATP binding"/>
    <property type="evidence" value="ECO:0007669"/>
    <property type="project" value="UniProtKB-KW"/>
</dbReference>
<evidence type="ECO:0000256" key="11">
    <source>
        <dbReference type="ARBA" id="ARBA00023065"/>
    </source>
</evidence>
<evidence type="ECO:0000256" key="2">
    <source>
        <dbReference type="ARBA" id="ARBA00022448"/>
    </source>
</evidence>
<evidence type="ECO:0000256" key="9">
    <source>
        <dbReference type="ARBA" id="ARBA00022842"/>
    </source>
</evidence>
<feature type="transmembrane region" description="Helical" evidence="13">
    <location>
        <begin position="800"/>
        <end position="820"/>
    </location>
</feature>
<dbReference type="GO" id="GO:0016887">
    <property type="term" value="F:ATP hydrolysis activity"/>
    <property type="evidence" value="ECO:0007669"/>
    <property type="project" value="InterPro"/>
</dbReference>
<dbReference type="InterPro" id="IPR006408">
    <property type="entry name" value="P-type_ATPase_IIB"/>
</dbReference>
<dbReference type="NCBIfam" id="TIGR01494">
    <property type="entry name" value="ATPase_P-type"/>
    <property type="match status" value="2"/>
</dbReference>
<protein>
    <recommendedName>
        <fullName evidence="13">Calcium-transporting ATPase</fullName>
        <ecNumber evidence="13">7.2.2.10</ecNumber>
    </recommendedName>
</protein>
<dbReference type="GO" id="GO:0005388">
    <property type="term" value="F:P-type calcium transporter activity"/>
    <property type="evidence" value="ECO:0007669"/>
    <property type="project" value="UniProtKB-EC"/>
</dbReference>
<keyword evidence="3 13" id="KW-0109">Calcium transport</keyword>
<dbReference type="InterPro" id="IPR004014">
    <property type="entry name" value="ATPase_P-typ_cation-transptr_N"/>
</dbReference>
<dbReference type="SUPFAM" id="SSF81653">
    <property type="entry name" value="Calcium ATPase, transduction domain A"/>
    <property type="match status" value="1"/>
</dbReference>
<evidence type="ECO:0000256" key="8">
    <source>
        <dbReference type="ARBA" id="ARBA00022840"/>
    </source>
</evidence>
<gene>
    <name evidence="15" type="ORF">HAKA00212_LOCUS19118</name>
</gene>
<evidence type="ECO:0000256" key="13">
    <source>
        <dbReference type="RuleBase" id="RU361146"/>
    </source>
</evidence>
<evidence type="ECO:0000256" key="12">
    <source>
        <dbReference type="ARBA" id="ARBA00023136"/>
    </source>
</evidence>
<dbReference type="Pfam" id="PF00689">
    <property type="entry name" value="Cation_ATPase_C"/>
    <property type="match status" value="1"/>
</dbReference>
<keyword evidence="11 13" id="KW-0406">Ion transport</keyword>
<reference evidence="15" key="1">
    <citation type="submission" date="2021-01" db="EMBL/GenBank/DDBJ databases">
        <authorList>
            <person name="Corre E."/>
            <person name="Pelletier E."/>
            <person name="Niang G."/>
            <person name="Scheremetjew M."/>
            <person name="Finn R."/>
            <person name="Kale V."/>
            <person name="Holt S."/>
            <person name="Cochrane G."/>
            <person name="Meng A."/>
            <person name="Brown T."/>
            <person name="Cohen L."/>
        </authorList>
    </citation>
    <scope>NUCLEOTIDE SEQUENCE</scope>
    <source>
        <strain evidence="15">CCMP3107</strain>
    </source>
</reference>
<dbReference type="Pfam" id="PF00122">
    <property type="entry name" value="E1-E2_ATPase"/>
    <property type="match status" value="1"/>
</dbReference>
<feature type="domain" description="Cation-transporting P-type ATPase N-terminal" evidence="14">
    <location>
        <begin position="41"/>
        <end position="116"/>
    </location>
</feature>
<dbReference type="Pfam" id="PF00690">
    <property type="entry name" value="Cation_ATPase_N"/>
    <property type="match status" value="1"/>
</dbReference>
<dbReference type="Gene3D" id="2.70.150.10">
    <property type="entry name" value="Calcium-transporting ATPase, cytoplasmic transduction domain A"/>
    <property type="match status" value="1"/>
</dbReference>
<feature type="transmembrane region" description="Helical" evidence="13">
    <location>
        <begin position="324"/>
        <end position="352"/>
    </location>
</feature>
<evidence type="ECO:0000256" key="6">
    <source>
        <dbReference type="ARBA" id="ARBA00022741"/>
    </source>
</evidence>
<evidence type="ECO:0000256" key="1">
    <source>
        <dbReference type="ARBA" id="ARBA00004127"/>
    </source>
</evidence>
<comment type="catalytic activity">
    <reaction evidence="13">
        <text>Ca(2+)(in) + ATP + H2O = Ca(2+)(out) + ADP + phosphate + H(+)</text>
        <dbReference type="Rhea" id="RHEA:18105"/>
        <dbReference type="ChEBI" id="CHEBI:15377"/>
        <dbReference type="ChEBI" id="CHEBI:15378"/>
        <dbReference type="ChEBI" id="CHEBI:29108"/>
        <dbReference type="ChEBI" id="CHEBI:30616"/>
        <dbReference type="ChEBI" id="CHEBI:43474"/>
        <dbReference type="ChEBI" id="CHEBI:456216"/>
        <dbReference type="EC" id="7.2.2.10"/>
    </reaction>
</comment>
<keyword evidence="2 13" id="KW-0813">Transport</keyword>
<evidence type="ECO:0000259" key="14">
    <source>
        <dbReference type="SMART" id="SM00831"/>
    </source>
</evidence>
<dbReference type="PROSITE" id="PS00154">
    <property type="entry name" value="ATPASE_E1_E2"/>
    <property type="match status" value="1"/>
</dbReference>
<feature type="transmembrane region" description="Helical" evidence="13">
    <location>
        <begin position="977"/>
        <end position="996"/>
    </location>
</feature>
<feature type="transmembrane region" description="Helical" evidence="13">
    <location>
        <begin position="95"/>
        <end position="114"/>
    </location>
</feature>
<dbReference type="InterPro" id="IPR001757">
    <property type="entry name" value="P_typ_ATPase"/>
</dbReference>
<dbReference type="InterPro" id="IPR008250">
    <property type="entry name" value="ATPase_P-typ_transduc_dom_A_sf"/>
</dbReference>